<gene>
    <name evidence="1" type="ORF">SAMN04488038_104203</name>
</gene>
<dbReference type="Proteomes" id="UP000199233">
    <property type="component" value="Unassembled WGS sequence"/>
</dbReference>
<reference evidence="1 2" key="1">
    <citation type="submission" date="2016-10" db="EMBL/GenBank/DDBJ databases">
        <authorList>
            <person name="de Groot N.N."/>
        </authorList>
    </citation>
    <scope>NUCLEOTIDE SEQUENCE [LARGE SCALE GENOMIC DNA]</scope>
    <source>
        <strain evidence="1 2">DSM 25927</strain>
    </source>
</reference>
<dbReference type="EMBL" id="FOFS01000004">
    <property type="protein sequence ID" value="SEQ18182.1"/>
    <property type="molecule type" value="Genomic_DNA"/>
</dbReference>
<organism evidence="1 2">
    <name type="scientific">Solimonas aquatica</name>
    <dbReference type="NCBI Taxonomy" id="489703"/>
    <lineage>
        <taxon>Bacteria</taxon>
        <taxon>Pseudomonadati</taxon>
        <taxon>Pseudomonadota</taxon>
        <taxon>Gammaproteobacteria</taxon>
        <taxon>Nevskiales</taxon>
        <taxon>Nevskiaceae</taxon>
        <taxon>Solimonas</taxon>
    </lineage>
</organism>
<name>A0A1H9DXX8_9GAMM</name>
<evidence type="ECO:0000313" key="2">
    <source>
        <dbReference type="Proteomes" id="UP000199233"/>
    </source>
</evidence>
<keyword evidence="2" id="KW-1185">Reference proteome</keyword>
<accession>A0A1H9DXX8</accession>
<protein>
    <submittedName>
        <fullName evidence="1">Uncharacterized protein</fullName>
    </submittedName>
</protein>
<proteinExistence type="predicted"/>
<evidence type="ECO:0000313" key="1">
    <source>
        <dbReference type="EMBL" id="SEQ18182.1"/>
    </source>
</evidence>
<dbReference type="AlphaFoldDB" id="A0A1H9DXX8"/>
<dbReference type="STRING" id="489703.SAMN04488038_104203"/>
<sequence length="59" mass="6555">MPYKVTLQVDQALHDRMLKLEKLAAQYGYEFDVSAGLVDSLVMQVARAENLLRDNGASA</sequence>